<feature type="transmembrane region" description="Helical" evidence="7">
    <location>
        <begin position="67"/>
        <end position="86"/>
    </location>
</feature>
<feature type="transmembrane region" description="Helical" evidence="7">
    <location>
        <begin position="505"/>
        <end position="527"/>
    </location>
</feature>
<proteinExistence type="inferred from homology"/>
<keyword evidence="4 7" id="KW-0812">Transmembrane</keyword>
<feature type="transmembrane region" description="Helical" evidence="7">
    <location>
        <begin position="350"/>
        <end position="367"/>
    </location>
</feature>
<dbReference type="PANTHER" id="PTHR10590:SF4">
    <property type="entry name" value="SOLUTE CARRIER FAMILY 28 MEMBER 3"/>
    <property type="match status" value="1"/>
</dbReference>
<feature type="transmembrane region" description="Helical" evidence="7">
    <location>
        <begin position="195"/>
        <end position="219"/>
    </location>
</feature>
<dbReference type="AlphaFoldDB" id="A0AAV3YPV1"/>
<protein>
    <submittedName>
        <fullName evidence="10">Solute carrier family 28 member 3-like</fullName>
    </submittedName>
</protein>
<organism evidence="10 11">
    <name type="scientific">Plakobranchus ocellatus</name>
    <dbReference type="NCBI Taxonomy" id="259542"/>
    <lineage>
        <taxon>Eukaryota</taxon>
        <taxon>Metazoa</taxon>
        <taxon>Spiralia</taxon>
        <taxon>Lophotrochozoa</taxon>
        <taxon>Mollusca</taxon>
        <taxon>Gastropoda</taxon>
        <taxon>Heterobranchia</taxon>
        <taxon>Euthyneura</taxon>
        <taxon>Panpulmonata</taxon>
        <taxon>Sacoglossa</taxon>
        <taxon>Placobranchoidea</taxon>
        <taxon>Plakobranchidae</taxon>
        <taxon>Plakobranchus</taxon>
    </lineage>
</organism>
<keyword evidence="5 7" id="KW-1133">Transmembrane helix</keyword>
<sequence>MESIKKRHSHDHGVSDGCIKLEVAEDVEDTSKQDEAKNKNLWVSTIEVMEEAMAKFWNSYGEKIRSMFKWLLLGLYLAYVSYSWYYRFGDEGSIILVVITSLMALRALFKFLEAKGVTDEVAKLLNKVYRELMKVQLLIKCFLYVSAIVGIGVYLAIQVFPGNPQNLQGLLGIGSLIVICFIFSTKPSRINWHPVFWGFVIQICVAIFTLRTVTGYSIFKWLGDSVRGFTEFADLGAAFVFGRDFRKWGLIFTASGLLVFFSAFLAMMVYLGVLDKVIRWGGRFVSACLGTGPVESVIAVCNIFLGQAEATLVIRPYLATLSLHRTLLTACSEGAVGSLKMIGAIMANMLAFYSLVGVMDFVIEWLGERVGISGLTFEEICGYLLYPVSYIMGVHPDDCRSVGALIGIKLFATPITGFIELGKLIDNREKFEKYVITNGTWYKSGKDIILEATNTTLVKGFMQVRSEVITTYAICGFSAFTAMAIGVGGYFALCPQRKEDVMKVLPYAFFAGNVACFATGAVAGLMYEDY</sequence>
<comment type="similarity">
    <text evidence="2">Belongs to the concentrative nucleoside transporter (CNT) (TC 2.A.41) family.</text>
</comment>
<evidence type="ECO:0000313" key="11">
    <source>
        <dbReference type="Proteomes" id="UP000735302"/>
    </source>
</evidence>
<evidence type="ECO:0000259" key="9">
    <source>
        <dbReference type="Pfam" id="PF07662"/>
    </source>
</evidence>
<evidence type="ECO:0000256" key="3">
    <source>
        <dbReference type="ARBA" id="ARBA00022475"/>
    </source>
</evidence>
<feature type="transmembrane region" description="Helical" evidence="7">
    <location>
        <begin position="248"/>
        <end position="273"/>
    </location>
</feature>
<dbReference type="InterPro" id="IPR011657">
    <property type="entry name" value="CNT_C_dom"/>
</dbReference>
<dbReference type="InterPro" id="IPR008276">
    <property type="entry name" value="C_nuclsd_transpt"/>
</dbReference>
<dbReference type="EMBL" id="BLXT01001278">
    <property type="protein sequence ID" value="GFN84156.1"/>
    <property type="molecule type" value="Genomic_DNA"/>
</dbReference>
<evidence type="ECO:0000256" key="7">
    <source>
        <dbReference type="SAM" id="Phobius"/>
    </source>
</evidence>
<evidence type="ECO:0000256" key="6">
    <source>
        <dbReference type="ARBA" id="ARBA00023136"/>
    </source>
</evidence>
<feature type="transmembrane region" description="Helical" evidence="7">
    <location>
        <begin position="137"/>
        <end position="160"/>
    </location>
</feature>
<dbReference type="Proteomes" id="UP000735302">
    <property type="component" value="Unassembled WGS sequence"/>
</dbReference>
<dbReference type="Pfam" id="PF07662">
    <property type="entry name" value="Nucleos_tra2_C"/>
    <property type="match status" value="1"/>
</dbReference>
<feature type="domain" description="Concentrative nucleoside transporter C-terminal" evidence="9">
    <location>
        <begin position="325"/>
        <end position="524"/>
    </location>
</feature>
<feature type="transmembrane region" description="Helical" evidence="7">
    <location>
        <begin position="469"/>
        <end position="493"/>
    </location>
</feature>
<comment type="caution">
    <text evidence="10">The sequence shown here is derived from an EMBL/GenBank/DDBJ whole genome shotgun (WGS) entry which is preliminary data.</text>
</comment>
<feature type="domain" description="Concentrative nucleoside transporter N-terminal" evidence="8">
    <location>
        <begin position="171"/>
        <end position="243"/>
    </location>
</feature>
<keyword evidence="6 7" id="KW-0472">Membrane</keyword>
<reference evidence="10 11" key="1">
    <citation type="journal article" date="2021" name="Elife">
        <title>Chloroplast acquisition without the gene transfer in kleptoplastic sea slugs, Plakobranchus ocellatus.</title>
        <authorList>
            <person name="Maeda T."/>
            <person name="Takahashi S."/>
            <person name="Yoshida T."/>
            <person name="Shimamura S."/>
            <person name="Takaki Y."/>
            <person name="Nagai Y."/>
            <person name="Toyoda A."/>
            <person name="Suzuki Y."/>
            <person name="Arimoto A."/>
            <person name="Ishii H."/>
            <person name="Satoh N."/>
            <person name="Nishiyama T."/>
            <person name="Hasebe M."/>
            <person name="Maruyama T."/>
            <person name="Minagawa J."/>
            <person name="Obokata J."/>
            <person name="Shigenobu S."/>
        </authorList>
    </citation>
    <scope>NUCLEOTIDE SEQUENCE [LARGE SCALE GENOMIC DNA]</scope>
</reference>
<feature type="transmembrane region" description="Helical" evidence="7">
    <location>
        <begin position="166"/>
        <end position="183"/>
    </location>
</feature>
<dbReference type="InterPro" id="IPR002668">
    <property type="entry name" value="CNT_N_dom"/>
</dbReference>
<dbReference type="PANTHER" id="PTHR10590">
    <property type="entry name" value="SODIUM/NUCLEOSIDE COTRANSPORTER"/>
    <property type="match status" value="1"/>
</dbReference>
<evidence type="ECO:0000256" key="1">
    <source>
        <dbReference type="ARBA" id="ARBA00004651"/>
    </source>
</evidence>
<feature type="transmembrane region" description="Helical" evidence="7">
    <location>
        <begin position="92"/>
        <end position="109"/>
    </location>
</feature>
<gene>
    <name evidence="10" type="ORF">PoB_001066200</name>
</gene>
<accession>A0AAV3YPV1</accession>
<evidence type="ECO:0000313" key="10">
    <source>
        <dbReference type="EMBL" id="GFN84156.1"/>
    </source>
</evidence>
<keyword evidence="11" id="KW-1185">Reference proteome</keyword>
<keyword evidence="3" id="KW-1003">Cell membrane</keyword>
<dbReference type="Pfam" id="PF01773">
    <property type="entry name" value="Nucleos_tra2_N"/>
    <property type="match status" value="1"/>
</dbReference>
<evidence type="ECO:0000256" key="4">
    <source>
        <dbReference type="ARBA" id="ARBA00022692"/>
    </source>
</evidence>
<dbReference type="GO" id="GO:0005886">
    <property type="term" value="C:plasma membrane"/>
    <property type="evidence" value="ECO:0007669"/>
    <property type="project" value="UniProtKB-SubCell"/>
</dbReference>
<evidence type="ECO:0000259" key="8">
    <source>
        <dbReference type="Pfam" id="PF01773"/>
    </source>
</evidence>
<name>A0AAV3YPV1_9GAST</name>
<dbReference type="GO" id="GO:0005415">
    <property type="term" value="F:nucleoside:sodium symporter activity"/>
    <property type="evidence" value="ECO:0007669"/>
    <property type="project" value="TreeGrafter"/>
</dbReference>
<evidence type="ECO:0000256" key="5">
    <source>
        <dbReference type="ARBA" id="ARBA00022989"/>
    </source>
</evidence>
<evidence type="ECO:0000256" key="2">
    <source>
        <dbReference type="ARBA" id="ARBA00009033"/>
    </source>
</evidence>
<comment type="subcellular location">
    <subcellularLocation>
        <location evidence="1">Cell membrane</location>
        <topology evidence="1">Multi-pass membrane protein</topology>
    </subcellularLocation>
</comment>